<dbReference type="RefSeq" id="WP_110842271.1">
    <property type="nucleotide sequence ID" value="NZ_QJVJ01000010.1"/>
</dbReference>
<dbReference type="SUPFAM" id="SSF53187">
    <property type="entry name" value="Zn-dependent exopeptidases"/>
    <property type="match status" value="1"/>
</dbReference>
<keyword evidence="4" id="KW-1185">Reference proteome</keyword>
<name>A0A2V5JZC1_9BACL</name>
<dbReference type="GO" id="GO:0030288">
    <property type="term" value="C:outer membrane-bounded periplasmic space"/>
    <property type="evidence" value="ECO:0007669"/>
    <property type="project" value="TreeGrafter"/>
</dbReference>
<sequence>MRNSIWGIRGIVSVLCVLSVLMMGVGTVGAAEPRLPPQPPSAISGVDVLIDVGHGGVDGGTSYGDLLEKDINLAMGLRLYDRLREAGIRTALNRAKDYAPSDDNEWLGTRSRHLRDLAQRKLLIEALKPKLTVSLHINWAAKPSQRGPGVLYQFNQPSYIAAHLFADRLNALYGTSSLPYAGKTFYLLKRSPTPAVIVEMGYISNPADRAMLTGRDGQTQITEALASAIFDYLHVFHVYP</sequence>
<dbReference type="CDD" id="cd02696">
    <property type="entry name" value="MurNAc-LAA"/>
    <property type="match status" value="1"/>
</dbReference>
<dbReference type="SMART" id="SM00646">
    <property type="entry name" value="Ami_3"/>
    <property type="match status" value="1"/>
</dbReference>
<dbReference type="PANTHER" id="PTHR30404:SF0">
    <property type="entry name" value="N-ACETYLMURAMOYL-L-ALANINE AMIDASE AMIC"/>
    <property type="match status" value="1"/>
</dbReference>
<dbReference type="OrthoDB" id="9772024at2"/>
<dbReference type="InterPro" id="IPR050695">
    <property type="entry name" value="N-acetylmuramoyl_amidase_3"/>
</dbReference>
<keyword evidence="1" id="KW-0378">Hydrolase</keyword>
<reference evidence="3 4" key="1">
    <citation type="submission" date="2018-05" db="EMBL/GenBank/DDBJ databases">
        <title>Paenibacillus flagellatus sp. nov., isolated from selenium mineral soil.</title>
        <authorList>
            <person name="Dai X."/>
        </authorList>
    </citation>
    <scope>NUCLEOTIDE SEQUENCE [LARGE SCALE GENOMIC DNA]</scope>
    <source>
        <strain evidence="3 4">DXL2</strain>
    </source>
</reference>
<dbReference type="Pfam" id="PF01520">
    <property type="entry name" value="Amidase_3"/>
    <property type="match status" value="1"/>
</dbReference>
<evidence type="ECO:0000313" key="4">
    <source>
        <dbReference type="Proteomes" id="UP000247476"/>
    </source>
</evidence>
<evidence type="ECO:0000256" key="1">
    <source>
        <dbReference type="ARBA" id="ARBA00022801"/>
    </source>
</evidence>
<dbReference type="GO" id="GO:0009253">
    <property type="term" value="P:peptidoglycan catabolic process"/>
    <property type="evidence" value="ECO:0007669"/>
    <property type="project" value="InterPro"/>
</dbReference>
<proteinExistence type="predicted"/>
<organism evidence="3 4">
    <name type="scientific">Paenibacillus flagellatus</name>
    <dbReference type="NCBI Taxonomy" id="2211139"/>
    <lineage>
        <taxon>Bacteria</taxon>
        <taxon>Bacillati</taxon>
        <taxon>Bacillota</taxon>
        <taxon>Bacilli</taxon>
        <taxon>Bacillales</taxon>
        <taxon>Paenibacillaceae</taxon>
        <taxon>Paenibacillus</taxon>
    </lineage>
</organism>
<feature type="domain" description="MurNAc-LAA" evidence="2">
    <location>
        <begin position="121"/>
        <end position="230"/>
    </location>
</feature>
<protein>
    <submittedName>
        <fullName evidence="3">N-acetylmuramoyl-L-alanine amidase</fullName>
    </submittedName>
</protein>
<dbReference type="InterPro" id="IPR002508">
    <property type="entry name" value="MurNAc-LAA_cat"/>
</dbReference>
<dbReference type="EMBL" id="QJVJ01000010">
    <property type="protein sequence ID" value="PYI52198.1"/>
    <property type="molecule type" value="Genomic_DNA"/>
</dbReference>
<gene>
    <name evidence="3" type="ORF">DLM86_22255</name>
</gene>
<dbReference type="GO" id="GO:0008745">
    <property type="term" value="F:N-acetylmuramoyl-L-alanine amidase activity"/>
    <property type="evidence" value="ECO:0007669"/>
    <property type="project" value="InterPro"/>
</dbReference>
<accession>A0A2V5JZC1</accession>
<evidence type="ECO:0000259" key="2">
    <source>
        <dbReference type="SMART" id="SM00646"/>
    </source>
</evidence>
<dbReference type="PANTHER" id="PTHR30404">
    <property type="entry name" value="N-ACETYLMURAMOYL-L-ALANINE AMIDASE"/>
    <property type="match status" value="1"/>
</dbReference>
<dbReference type="Gene3D" id="3.40.630.40">
    <property type="entry name" value="Zn-dependent exopeptidases"/>
    <property type="match status" value="1"/>
</dbReference>
<dbReference type="Proteomes" id="UP000247476">
    <property type="component" value="Unassembled WGS sequence"/>
</dbReference>
<comment type="caution">
    <text evidence="3">The sequence shown here is derived from an EMBL/GenBank/DDBJ whole genome shotgun (WGS) entry which is preliminary data.</text>
</comment>
<dbReference type="AlphaFoldDB" id="A0A2V5JZC1"/>
<evidence type="ECO:0000313" key="3">
    <source>
        <dbReference type="EMBL" id="PYI52198.1"/>
    </source>
</evidence>